<evidence type="ECO:0000256" key="1">
    <source>
        <dbReference type="SAM" id="Coils"/>
    </source>
</evidence>
<sequence>MSLVANAVLLAVLAYLGLHYQQQQERAEQALAQTERSRQELLTLKLELQALLSAESSQLAQLEQQARQLAEQAQQLALYRQVLAPDQGPELMLVQEAIVAQEQAELFGFRLVLLQPGDRAGRIRGQARLQVRALSGDQTVTLDAEQLGVAPFSLDFRHFQMLSGTLRLPPGARGQRLELLLELSGGGRRTLSLNWPGPDNT</sequence>
<dbReference type="Proteomes" id="UP000242181">
    <property type="component" value="Unassembled WGS sequence"/>
</dbReference>
<comment type="caution">
    <text evidence="2">The sequence shown here is derived from an EMBL/GenBank/DDBJ whole genome shotgun (WGS) entry which is preliminary data.</text>
</comment>
<reference evidence="2 3" key="1">
    <citation type="submission" date="2018-03" db="EMBL/GenBank/DDBJ databases">
        <title>The draft genome of Zobellella taiwanensis JCM 13381.</title>
        <authorList>
            <person name="Liu L."/>
            <person name="Li L."/>
            <person name="Wang T."/>
            <person name="Zhang X."/>
            <person name="Liang L."/>
        </authorList>
    </citation>
    <scope>NUCLEOTIDE SEQUENCE [LARGE SCALE GENOMIC DNA]</scope>
    <source>
        <strain evidence="2 3">JCM 13381</strain>
    </source>
</reference>
<evidence type="ECO:0000313" key="2">
    <source>
        <dbReference type="EMBL" id="PSJ41463.1"/>
    </source>
</evidence>
<evidence type="ECO:0000313" key="3">
    <source>
        <dbReference type="Proteomes" id="UP000242181"/>
    </source>
</evidence>
<dbReference type="InterPro" id="IPR046703">
    <property type="entry name" value="DUF6776"/>
</dbReference>
<dbReference type="AlphaFoldDB" id="A0A2P7QU13"/>
<accession>A0A2P7QU13</accession>
<dbReference type="EMBL" id="PXYH01000012">
    <property type="protein sequence ID" value="PSJ41463.1"/>
    <property type="molecule type" value="Genomic_DNA"/>
</dbReference>
<organism evidence="2 3">
    <name type="scientific">Zobellella taiwanensis</name>
    <dbReference type="NCBI Taxonomy" id="347535"/>
    <lineage>
        <taxon>Bacteria</taxon>
        <taxon>Pseudomonadati</taxon>
        <taxon>Pseudomonadota</taxon>
        <taxon>Gammaproteobacteria</taxon>
        <taxon>Aeromonadales</taxon>
        <taxon>Aeromonadaceae</taxon>
        <taxon>Zobellella</taxon>
    </lineage>
</organism>
<protein>
    <submittedName>
        <fullName evidence="2">Uncharacterized protein</fullName>
    </submittedName>
</protein>
<feature type="coiled-coil region" evidence="1">
    <location>
        <begin position="20"/>
        <end position="82"/>
    </location>
</feature>
<name>A0A2P7QU13_9GAMM</name>
<dbReference type="Pfam" id="PF20567">
    <property type="entry name" value="DUF6776"/>
    <property type="match status" value="1"/>
</dbReference>
<proteinExistence type="predicted"/>
<keyword evidence="3" id="KW-1185">Reference proteome</keyword>
<keyword evidence="1" id="KW-0175">Coiled coil</keyword>
<gene>
    <name evidence="2" type="ORF">C7I36_09990</name>
</gene>